<dbReference type="Proteomes" id="UP000054408">
    <property type="component" value="Unassembled WGS sequence"/>
</dbReference>
<name>A0A0L0D822_THETB</name>
<accession>A0A0L0D822</accession>
<evidence type="ECO:0000313" key="2">
    <source>
        <dbReference type="Proteomes" id="UP000054408"/>
    </source>
</evidence>
<keyword evidence="2" id="KW-1185">Reference proteome</keyword>
<protein>
    <submittedName>
        <fullName evidence="1">Uncharacterized protein</fullName>
    </submittedName>
</protein>
<evidence type="ECO:0000313" key="1">
    <source>
        <dbReference type="EMBL" id="KNC47458.1"/>
    </source>
</evidence>
<dbReference type="RefSeq" id="XP_013759394.1">
    <property type="nucleotide sequence ID" value="XM_013903940.1"/>
</dbReference>
<gene>
    <name evidence="1" type="ORF">AMSG_02475</name>
</gene>
<dbReference type="OrthoDB" id="1684102at2759"/>
<dbReference type="AlphaFoldDB" id="A0A0L0D822"/>
<dbReference type="EMBL" id="GL349447">
    <property type="protein sequence ID" value="KNC47458.1"/>
    <property type="molecule type" value="Genomic_DNA"/>
</dbReference>
<dbReference type="eggNOG" id="ENOG502S5RH">
    <property type="taxonomic scope" value="Eukaryota"/>
</dbReference>
<dbReference type="GeneID" id="25562155"/>
<reference evidence="1 2" key="1">
    <citation type="submission" date="2010-05" db="EMBL/GenBank/DDBJ databases">
        <title>The Genome Sequence of Thecamonas trahens ATCC 50062.</title>
        <authorList>
            <consortium name="The Broad Institute Genome Sequencing Platform"/>
            <person name="Russ C."/>
            <person name="Cuomo C."/>
            <person name="Shea T."/>
            <person name="Young S.K."/>
            <person name="Zeng Q."/>
            <person name="Koehrsen M."/>
            <person name="Haas B."/>
            <person name="Borodovsky M."/>
            <person name="Guigo R."/>
            <person name="Alvarado L."/>
            <person name="Berlin A."/>
            <person name="Bochicchio J."/>
            <person name="Borenstein D."/>
            <person name="Chapman S."/>
            <person name="Chen Z."/>
            <person name="Freedman E."/>
            <person name="Gellesch M."/>
            <person name="Goldberg J."/>
            <person name="Griggs A."/>
            <person name="Gujja S."/>
            <person name="Heilman E."/>
            <person name="Heiman D."/>
            <person name="Hepburn T."/>
            <person name="Howarth C."/>
            <person name="Jen D."/>
            <person name="Larson L."/>
            <person name="Mehta T."/>
            <person name="Park D."/>
            <person name="Pearson M."/>
            <person name="Roberts A."/>
            <person name="Saif S."/>
            <person name="Shenoy N."/>
            <person name="Sisk P."/>
            <person name="Stolte C."/>
            <person name="Sykes S."/>
            <person name="Thomson T."/>
            <person name="Walk T."/>
            <person name="White J."/>
            <person name="Yandava C."/>
            <person name="Burger G."/>
            <person name="Gray M.W."/>
            <person name="Holland P.W.H."/>
            <person name="King N."/>
            <person name="Lang F.B.F."/>
            <person name="Roger A.J."/>
            <person name="Ruiz-Trillo I."/>
            <person name="Lander E."/>
            <person name="Nusbaum C."/>
        </authorList>
    </citation>
    <scope>NUCLEOTIDE SEQUENCE [LARGE SCALE GENOMIC DNA]</scope>
    <source>
        <strain evidence="1 2">ATCC 50062</strain>
    </source>
</reference>
<organism evidence="1 2">
    <name type="scientific">Thecamonas trahens ATCC 50062</name>
    <dbReference type="NCBI Taxonomy" id="461836"/>
    <lineage>
        <taxon>Eukaryota</taxon>
        <taxon>Apusozoa</taxon>
        <taxon>Apusomonadida</taxon>
        <taxon>Apusomonadidae</taxon>
        <taxon>Thecamonas</taxon>
    </lineage>
</organism>
<proteinExistence type="predicted"/>
<sequence>MLNWKRLDNLRVIMQNLREAGHYSEFVVWNNNPDTVLNEELIFGERIPERVVVVNSVDNLKDFGKYLGCQRAVAEICYMQDDDWDSSSYRVSLLYSFLGQPGVEHGVTNARTFMQNMAWTCYNAAARIHAGFMWGGCGSVFSRDAAVRHIGLINSLLPVEFKYISDLFFPLWYNQPPIVYTLPLDQGELDTNDAISEQEGFSEFMYEAGILAMDRLWTADESIFRSRKRMKRQITHAIRTDDGGMFLTNTGVNREFELETCTLEDDAERFTLDRTPCTDSRRHCGVRNHYFAHPPMFAIDGDPKTCYEAAVAPGRPAFFGFDLLAPHKGVTIRASIGAYGKGARDALAPLTTAVNVSISLESEVWRTFATPALGISGRTLESRSFSLDSRSMAGETQVFRSFIITLPPVVDMYVLQICELTVNGDKYVV</sequence>